<accession>A0ABP3SFE6</accession>
<dbReference type="InterPro" id="IPR036388">
    <property type="entry name" value="WH-like_DNA-bd_sf"/>
</dbReference>
<protein>
    <recommendedName>
        <fullName evidence="2">HTH marR-type domain-containing protein</fullName>
    </recommendedName>
</protein>
<sequence length="159" mass="17335">MPSANAPVTGSQPDARPASGEPVEFWTAWDEFFAAMRRVRGRAAREDGLTISQFRLLCAVQRCPDAGLRELAEEVGASAPTVTRMLTGLERDGIVTRAASTRGHRRVSVTLTETGREVLEAKRALVEARRAAVYASLTPDERAQLQHLLPRLAEALDAL</sequence>
<dbReference type="Proteomes" id="UP001500957">
    <property type="component" value="Unassembled WGS sequence"/>
</dbReference>
<dbReference type="Gene3D" id="1.10.10.10">
    <property type="entry name" value="Winged helix-like DNA-binding domain superfamily/Winged helix DNA-binding domain"/>
    <property type="match status" value="1"/>
</dbReference>
<dbReference type="Pfam" id="PF01047">
    <property type="entry name" value="MarR"/>
    <property type="match status" value="1"/>
</dbReference>
<feature type="domain" description="HTH marR-type" evidence="2">
    <location>
        <begin position="29"/>
        <end position="154"/>
    </location>
</feature>
<evidence type="ECO:0000256" key="1">
    <source>
        <dbReference type="SAM" id="MobiDB-lite"/>
    </source>
</evidence>
<evidence type="ECO:0000259" key="2">
    <source>
        <dbReference type="PROSITE" id="PS50995"/>
    </source>
</evidence>
<dbReference type="RefSeq" id="WP_344609160.1">
    <property type="nucleotide sequence ID" value="NZ_BAAAHE010000049.1"/>
</dbReference>
<reference evidence="4" key="1">
    <citation type="journal article" date="2019" name="Int. J. Syst. Evol. Microbiol.">
        <title>The Global Catalogue of Microorganisms (GCM) 10K type strain sequencing project: providing services to taxonomists for standard genome sequencing and annotation.</title>
        <authorList>
            <consortium name="The Broad Institute Genomics Platform"/>
            <consortium name="The Broad Institute Genome Sequencing Center for Infectious Disease"/>
            <person name="Wu L."/>
            <person name="Ma J."/>
        </authorList>
    </citation>
    <scope>NUCLEOTIDE SEQUENCE [LARGE SCALE GENOMIC DNA]</scope>
    <source>
        <strain evidence="4">JCM 10671</strain>
    </source>
</reference>
<evidence type="ECO:0000313" key="3">
    <source>
        <dbReference type="EMBL" id="GAA0636205.1"/>
    </source>
</evidence>
<gene>
    <name evidence="3" type="ORF">GCM10009547_45580</name>
</gene>
<proteinExistence type="predicted"/>
<dbReference type="InterPro" id="IPR036390">
    <property type="entry name" value="WH_DNA-bd_sf"/>
</dbReference>
<dbReference type="PROSITE" id="PS50995">
    <property type="entry name" value="HTH_MARR_2"/>
    <property type="match status" value="1"/>
</dbReference>
<evidence type="ECO:0000313" key="4">
    <source>
        <dbReference type="Proteomes" id="UP001500957"/>
    </source>
</evidence>
<dbReference type="SMART" id="SM00347">
    <property type="entry name" value="HTH_MARR"/>
    <property type="match status" value="1"/>
</dbReference>
<dbReference type="PANTHER" id="PTHR33164:SF43">
    <property type="entry name" value="HTH-TYPE TRANSCRIPTIONAL REPRESSOR YETL"/>
    <property type="match status" value="1"/>
</dbReference>
<feature type="compositionally biased region" description="Polar residues" evidence="1">
    <location>
        <begin position="1"/>
        <end position="12"/>
    </location>
</feature>
<dbReference type="InterPro" id="IPR000835">
    <property type="entry name" value="HTH_MarR-typ"/>
</dbReference>
<feature type="region of interest" description="Disordered" evidence="1">
    <location>
        <begin position="1"/>
        <end position="20"/>
    </location>
</feature>
<dbReference type="SUPFAM" id="SSF46785">
    <property type="entry name" value="Winged helix' DNA-binding domain"/>
    <property type="match status" value="1"/>
</dbReference>
<name>A0ABP3SFE6_9ACTN</name>
<dbReference type="PRINTS" id="PR00598">
    <property type="entry name" value="HTHMARR"/>
</dbReference>
<comment type="caution">
    <text evidence="3">The sequence shown here is derived from an EMBL/GenBank/DDBJ whole genome shotgun (WGS) entry which is preliminary data.</text>
</comment>
<dbReference type="InterPro" id="IPR039422">
    <property type="entry name" value="MarR/SlyA-like"/>
</dbReference>
<dbReference type="PANTHER" id="PTHR33164">
    <property type="entry name" value="TRANSCRIPTIONAL REGULATOR, MARR FAMILY"/>
    <property type="match status" value="1"/>
</dbReference>
<dbReference type="EMBL" id="BAAAHE010000049">
    <property type="protein sequence ID" value="GAA0636205.1"/>
    <property type="molecule type" value="Genomic_DNA"/>
</dbReference>
<organism evidence="3 4">
    <name type="scientific">Sporichthya brevicatena</name>
    <dbReference type="NCBI Taxonomy" id="171442"/>
    <lineage>
        <taxon>Bacteria</taxon>
        <taxon>Bacillati</taxon>
        <taxon>Actinomycetota</taxon>
        <taxon>Actinomycetes</taxon>
        <taxon>Sporichthyales</taxon>
        <taxon>Sporichthyaceae</taxon>
        <taxon>Sporichthya</taxon>
    </lineage>
</organism>
<keyword evidence="4" id="KW-1185">Reference proteome</keyword>